<evidence type="ECO:0000256" key="2">
    <source>
        <dbReference type="ARBA" id="ARBA00022692"/>
    </source>
</evidence>
<dbReference type="Gene3D" id="3.40.1110.10">
    <property type="entry name" value="Calcium-transporting ATPase, cytoplasmic domain N"/>
    <property type="match status" value="1"/>
</dbReference>
<sequence length="1081" mass="113680">MDEHANASCADHKDQGKTPDPGCCEGDSCGCDDTCIDELARVICADDDTHLHTRAEAGSRLSGDASIGSDCTCCDEDKEIEAKDKADGEATTQSTPPKPVQHCAHSGLRKRTTAQRPSSSSSVPKQACGEHRNMARNRYNDTLAAFGCVCKALLARGLKSCCTPPSLAGKAIAWPPSSKHSAKLTNRRTSAESSRAPSVSSCCGKSDCGGGQALSIRSLPYSGHVGSRSVRSRSCASVDSCCRDSCCGDGSDEKSEHVAIDMAEKGAGAYNEHVVLAIKGMTCTGCENKLIRTLKGIPAIHNAKTSLVLCRAEFDFDNDATDITSLAQLIEKRSGFSAEVIKAGFTRDLLINVPRSLQEQFMAAARPNGVQVAVRSGKDTLIVKYDPNLIGARDVIEAYCAFTPVLAPEPLDPSIAAGAKHVRLLSARAVLSALLTIPVLVMTWAPLPPHPHAYAIASLVLASIVQVAITGPFYISSFKSLVFSRLVETELLIVLSTTAAYVYSVVAFAFEMVGRPLATGQFFETSTLLVTLIMVGQVISAIARQRAIEAISIRSLQEKTACIVFPDKTERVLDVRLLHSGDKFKVLPDSAIITDGEVISGTSTVDESMMTGESRPVEKGPGDAVIAGTLNGPSTLVVKVTRLPGENTISEIAGMVDDARFSRARVQETVDWVCGWFVPVVLALAIVTFAVWMGVGVSVRHQSSGHAAVVALTYAISVLAISCPCAVGLAVPMVILIAGGVGAKLGLVFKSATTIEQARKVTHVVLDKTGTVTQGKLSVTSRFIDEDPGFDVLSVVAELVASSRHPVARAVAADLKLAPSAKPSVDDIEMVTGRGVQGDYRGKLLRGGSAQWVGMQSHPAVQPLLAQGLTTFCVIHGMRLVAAFGLSDALRPEAQSVIKSLTTRNIRVSILSGDHPAAVSSTAAMLGIPPERVRASCLPADKQAYIKDLAAQGEIVLFCGDGTNDAVALAQAAVGVHLHTGEGAGVAASTAADVVLTHPSLVGIVTLLELSDAVARRITANFAWSAIYNLVAILLAAGAFVHARIPPAYAGLGEVVSVVPVVLVAMQLKWFKAVGTLEKYD</sequence>
<dbReference type="Gene3D" id="3.30.70.100">
    <property type="match status" value="1"/>
</dbReference>
<evidence type="ECO:0000256" key="1">
    <source>
        <dbReference type="ARBA" id="ARBA00004370"/>
    </source>
</evidence>
<dbReference type="InterPro" id="IPR006121">
    <property type="entry name" value="HMA_dom"/>
</dbReference>
<reference evidence="10" key="1">
    <citation type="submission" date="2019-01" db="EMBL/GenBank/DDBJ databases">
        <title>Draft genome sequences of three monokaryotic isolates of the white-rot basidiomycete fungus Dichomitus squalens.</title>
        <authorList>
            <consortium name="DOE Joint Genome Institute"/>
            <person name="Lopez S.C."/>
            <person name="Andreopoulos B."/>
            <person name="Pangilinan J."/>
            <person name="Lipzen A."/>
            <person name="Riley R."/>
            <person name="Ahrendt S."/>
            <person name="Ng V."/>
            <person name="Barry K."/>
            <person name="Daum C."/>
            <person name="Grigoriev I.V."/>
            <person name="Hilden K.S."/>
            <person name="Makela M.R."/>
            <person name="de Vries R.P."/>
        </authorList>
    </citation>
    <scope>NUCLEOTIDE SEQUENCE [LARGE SCALE GENOMIC DNA]</scope>
    <source>
        <strain evidence="10">OM18370.1</strain>
    </source>
</reference>
<evidence type="ECO:0000259" key="9">
    <source>
        <dbReference type="PROSITE" id="PS50846"/>
    </source>
</evidence>
<dbReference type="GO" id="GO:0019829">
    <property type="term" value="F:ATPase-coupled monoatomic cation transmembrane transporter activity"/>
    <property type="evidence" value="ECO:0007669"/>
    <property type="project" value="InterPro"/>
</dbReference>
<keyword evidence="6 7" id="KW-0472">Membrane</keyword>
<feature type="transmembrane region" description="Helical" evidence="7">
    <location>
        <begin position="429"/>
        <end position="447"/>
    </location>
</feature>
<dbReference type="SFLD" id="SFLDS00003">
    <property type="entry name" value="Haloacid_Dehalogenase"/>
    <property type="match status" value="1"/>
</dbReference>
<dbReference type="PRINTS" id="PR00943">
    <property type="entry name" value="CUATPASE"/>
</dbReference>
<dbReference type="SUPFAM" id="SSF56784">
    <property type="entry name" value="HAD-like"/>
    <property type="match status" value="1"/>
</dbReference>
<dbReference type="Pfam" id="PF00702">
    <property type="entry name" value="Hydrolase"/>
    <property type="match status" value="1"/>
</dbReference>
<feature type="transmembrane region" description="Helical" evidence="7">
    <location>
        <begin position="487"/>
        <end position="510"/>
    </location>
</feature>
<dbReference type="OrthoDB" id="432719at2759"/>
<dbReference type="SUPFAM" id="SSF81653">
    <property type="entry name" value="Calcium ATPase, transduction domain A"/>
    <property type="match status" value="1"/>
</dbReference>
<dbReference type="InterPro" id="IPR027256">
    <property type="entry name" value="P-typ_ATPase_IB"/>
</dbReference>
<feature type="domain" description="HMA" evidence="9">
    <location>
        <begin position="272"/>
        <end position="338"/>
    </location>
</feature>
<accession>A0A4Q9M8F0</accession>
<dbReference type="GO" id="GO:0046872">
    <property type="term" value="F:metal ion binding"/>
    <property type="evidence" value="ECO:0007669"/>
    <property type="project" value="UniProtKB-KW"/>
</dbReference>
<dbReference type="InterPro" id="IPR036412">
    <property type="entry name" value="HAD-like_sf"/>
</dbReference>
<dbReference type="NCBIfam" id="TIGR01525">
    <property type="entry name" value="ATPase-IB_hvy"/>
    <property type="match status" value="1"/>
</dbReference>
<dbReference type="AlphaFoldDB" id="A0A4Q9M8F0"/>
<evidence type="ECO:0000256" key="8">
    <source>
        <dbReference type="SAM" id="MobiDB-lite"/>
    </source>
</evidence>
<dbReference type="SFLD" id="SFLDG00002">
    <property type="entry name" value="C1.7:_P-type_atpase_like"/>
    <property type="match status" value="1"/>
</dbReference>
<feature type="region of interest" description="Disordered" evidence="8">
    <location>
        <begin position="84"/>
        <end position="129"/>
    </location>
</feature>
<dbReference type="InterPro" id="IPR001757">
    <property type="entry name" value="P_typ_ATPase"/>
</dbReference>
<evidence type="ECO:0000256" key="3">
    <source>
        <dbReference type="ARBA" id="ARBA00022723"/>
    </source>
</evidence>
<keyword evidence="2 7" id="KW-0812">Transmembrane</keyword>
<dbReference type="FunFam" id="2.70.150.10:FF:000002">
    <property type="entry name" value="Copper-transporting ATPase 1, putative"/>
    <property type="match status" value="1"/>
</dbReference>
<dbReference type="Gene3D" id="3.40.50.1000">
    <property type="entry name" value="HAD superfamily/HAD-like"/>
    <property type="match status" value="1"/>
</dbReference>
<dbReference type="EMBL" id="ML143530">
    <property type="protein sequence ID" value="TBU22687.1"/>
    <property type="molecule type" value="Genomic_DNA"/>
</dbReference>
<keyword evidence="7" id="KW-0547">Nucleotide-binding</keyword>
<comment type="subcellular location">
    <subcellularLocation>
        <location evidence="1 7">Membrane</location>
    </subcellularLocation>
</comment>
<dbReference type="GO" id="GO:0005524">
    <property type="term" value="F:ATP binding"/>
    <property type="evidence" value="ECO:0007669"/>
    <property type="project" value="UniProtKB-UniRule"/>
</dbReference>
<feature type="compositionally biased region" description="Polar residues" evidence="8">
    <location>
        <begin position="114"/>
        <end position="124"/>
    </location>
</feature>
<dbReference type="NCBIfam" id="TIGR01511">
    <property type="entry name" value="ATPase-IB1_Cu"/>
    <property type="match status" value="1"/>
</dbReference>
<evidence type="ECO:0000256" key="5">
    <source>
        <dbReference type="ARBA" id="ARBA00022989"/>
    </source>
</evidence>
<dbReference type="PROSITE" id="PS00154">
    <property type="entry name" value="ATPASE_E1_E2"/>
    <property type="match status" value="1"/>
</dbReference>
<feature type="transmembrane region" description="Helical" evidence="7">
    <location>
        <begin position="670"/>
        <end position="694"/>
    </location>
</feature>
<proteinExistence type="inferred from homology"/>
<dbReference type="PANTHER" id="PTHR46594:SF4">
    <property type="entry name" value="P-TYPE CATION-TRANSPORTING ATPASE"/>
    <property type="match status" value="1"/>
</dbReference>
<feature type="transmembrane region" description="Helical" evidence="7">
    <location>
        <begin position="453"/>
        <end position="475"/>
    </location>
</feature>
<dbReference type="InterPro" id="IPR018303">
    <property type="entry name" value="ATPase_P-typ_P_site"/>
</dbReference>
<feature type="transmembrane region" description="Helical" evidence="7">
    <location>
        <begin position="1049"/>
        <end position="1071"/>
    </location>
</feature>
<dbReference type="Gene3D" id="2.70.150.10">
    <property type="entry name" value="Calcium-transporting ATPase, cytoplasmic transduction domain A"/>
    <property type="match status" value="1"/>
</dbReference>
<keyword evidence="3 7" id="KW-0479">Metal-binding</keyword>
<feature type="compositionally biased region" description="Basic and acidic residues" evidence="8">
    <location>
        <begin position="1"/>
        <end position="17"/>
    </location>
</feature>
<dbReference type="SUPFAM" id="SSF55008">
    <property type="entry name" value="HMA, heavy metal-associated domain"/>
    <property type="match status" value="1"/>
</dbReference>
<organism evidence="10">
    <name type="scientific">Dichomitus squalens</name>
    <dbReference type="NCBI Taxonomy" id="114155"/>
    <lineage>
        <taxon>Eukaryota</taxon>
        <taxon>Fungi</taxon>
        <taxon>Dikarya</taxon>
        <taxon>Basidiomycota</taxon>
        <taxon>Agaricomycotina</taxon>
        <taxon>Agaricomycetes</taxon>
        <taxon>Polyporales</taxon>
        <taxon>Polyporaceae</taxon>
        <taxon>Dichomitus</taxon>
    </lineage>
</organism>
<keyword evidence="4" id="KW-1278">Translocase</keyword>
<evidence type="ECO:0000313" key="10">
    <source>
        <dbReference type="EMBL" id="TBU22687.1"/>
    </source>
</evidence>
<dbReference type="InterPro" id="IPR056236">
    <property type="entry name" value="HMA_PCA1"/>
</dbReference>
<dbReference type="PROSITE" id="PS50846">
    <property type="entry name" value="HMA_2"/>
    <property type="match status" value="1"/>
</dbReference>
<gene>
    <name evidence="10" type="ORF">BD311DRAFT_822729</name>
</gene>
<dbReference type="InterPro" id="IPR036163">
    <property type="entry name" value="HMA_dom_sf"/>
</dbReference>
<protein>
    <submittedName>
        <fullName evidence="10">Heavy metal translocatin</fullName>
    </submittedName>
</protein>
<keyword evidence="7" id="KW-0067">ATP-binding</keyword>
<evidence type="ECO:0000256" key="7">
    <source>
        <dbReference type="RuleBase" id="RU362081"/>
    </source>
</evidence>
<comment type="similarity">
    <text evidence="7">Belongs to the cation transport ATPase (P-type) (TC 3.A.3) family. Type IB subfamily.</text>
</comment>
<dbReference type="InterPro" id="IPR008250">
    <property type="entry name" value="ATPase_P-typ_transduc_dom_A_sf"/>
</dbReference>
<feature type="transmembrane region" description="Helical" evidence="7">
    <location>
        <begin position="714"/>
        <end position="741"/>
    </location>
</feature>
<dbReference type="InterPro" id="IPR023214">
    <property type="entry name" value="HAD_sf"/>
</dbReference>
<dbReference type="Pfam" id="PF00403">
    <property type="entry name" value="HMA"/>
    <property type="match status" value="1"/>
</dbReference>
<feature type="transmembrane region" description="Helical" evidence="7">
    <location>
        <begin position="522"/>
        <end position="543"/>
    </location>
</feature>
<dbReference type="Pfam" id="PF00122">
    <property type="entry name" value="E1-E2_ATPase"/>
    <property type="match status" value="1"/>
</dbReference>
<dbReference type="InterPro" id="IPR059000">
    <property type="entry name" value="ATPase_P-type_domA"/>
</dbReference>
<dbReference type="InterPro" id="IPR023299">
    <property type="entry name" value="ATPase_P-typ_cyto_dom_N"/>
</dbReference>
<dbReference type="PRINTS" id="PR00119">
    <property type="entry name" value="CATATPASE"/>
</dbReference>
<dbReference type="PANTHER" id="PTHR46594">
    <property type="entry name" value="P-TYPE CATION-TRANSPORTING ATPASE"/>
    <property type="match status" value="1"/>
</dbReference>
<dbReference type="Proteomes" id="UP000292957">
    <property type="component" value="Unassembled WGS sequence"/>
</dbReference>
<evidence type="ECO:0000256" key="4">
    <source>
        <dbReference type="ARBA" id="ARBA00022967"/>
    </source>
</evidence>
<dbReference type="GO" id="GO:0016887">
    <property type="term" value="F:ATP hydrolysis activity"/>
    <property type="evidence" value="ECO:0007669"/>
    <property type="project" value="InterPro"/>
</dbReference>
<dbReference type="Pfam" id="PF24534">
    <property type="entry name" value="HMA_PCA1"/>
    <property type="match status" value="1"/>
</dbReference>
<keyword evidence="5 7" id="KW-1133">Transmembrane helix</keyword>
<feature type="transmembrane region" description="Helical" evidence="7">
    <location>
        <begin position="1026"/>
        <end position="1043"/>
    </location>
</feature>
<feature type="region of interest" description="Disordered" evidence="8">
    <location>
        <begin position="1"/>
        <end position="20"/>
    </location>
</feature>
<dbReference type="CDD" id="cd00371">
    <property type="entry name" value="HMA"/>
    <property type="match status" value="1"/>
</dbReference>
<name>A0A4Q9M8F0_9APHY</name>
<evidence type="ECO:0000256" key="6">
    <source>
        <dbReference type="ARBA" id="ARBA00023136"/>
    </source>
</evidence>
<dbReference type="GO" id="GO:0016020">
    <property type="term" value="C:membrane"/>
    <property type="evidence" value="ECO:0007669"/>
    <property type="project" value="UniProtKB-SubCell"/>
</dbReference>
<dbReference type="InterPro" id="IPR044492">
    <property type="entry name" value="P_typ_ATPase_HD_dom"/>
</dbReference>
<dbReference type="NCBIfam" id="TIGR01494">
    <property type="entry name" value="ATPase_P-type"/>
    <property type="match status" value="1"/>
</dbReference>
<dbReference type="SFLD" id="SFLDF00027">
    <property type="entry name" value="p-type_atpase"/>
    <property type="match status" value="1"/>
</dbReference>